<evidence type="ECO:0000313" key="4">
    <source>
        <dbReference type="Proteomes" id="UP000001355"/>
    </source>
</evidence>
<evidence type="ECO:0000259" key="2">
    <source>
        <dbReference type="Pfam" id="PF22879"/>
    </source>
</evidence>
<dbReference type="OrthoDB" id="9806213at2"/>
<protein>
    <recommendedName>
        <fullName evidence="5">AIPR protein</fullName>
    </recommendedName>
</protein>
<keyword evidence="4" id="KW-1185">Reference proteome</keyword>
<reference evidence="3 4" key="2">
    <citation type="journal article" date="2013" name="Extremophiles">
        <title>An ICEBs1-like element may be associated with the extreme radiation and desiccation resistance of Bacillus pumilus SAFR-032 spores.</title>
        <authorList>
            <person name="Tirumalai M.R."/>
            <person name="Fox G.E."/>
        </authorList>
    </citation>
    <scope>NUCLEOTIDE SEQUENCE [LARGE SCALE GENOMIC DNA]</scope>
    <source>
        <strain evidence="3 4">SAFR-032</strain>
    </source>
</reference>
<dbReference type="RefSeq" id="WP_012009194.1">
    <property type="nucleotide sequence ID" value="NC_009848.4"/>
</dbReference>
<dbReference type="KEGG" id="bpu:BPUM_0655"/>
<proteinExistence type="predicted"/>
<feature type="domain" description="Abortive infection phage resistance protein N-terminal" evidence="2">
    <location>
        <begin position="28"/>
        <end position="176"/>
    </location>
</feature>
<reference evidence="3 4" key="1">
    <citation type="journal article" date="2007" name="PLoS ONE">
        <title>Paradoxical DNA repair and peroxide resistance gene conservation in Bacillus pumilus SAFR-032.</title>
        <authorList>
            <person name="Gioia J."/>
            <person name="Yerrapragada S."/>
            <person name="Qin X."/>
            <person name="Jiang H."/>
            <person name="Igboeli O.C."/>
            <person name="Muzny D."/>
            <person name="Dugan-Rocha S."/>
            <person name="Ding Y."/>
            <person name="Hawes A."/>
            <person name="Liu W."/>
            <person name="Perez L."/>
            <person name="Kovar C."/>
            <person name="Dinh H."/>
            <person name="Lee S."/>
            <person name="Nazareth L."/>
            <person name="Blyth P."/>
            <person name="Holder M."/>
            <person name="Buhay C."/>
            <person name="Tirumalai M.R."/>
            <person name="Liu Y."/>
            <person name="Dasgupta I."/>
            <person name="Bokhetache L."/>
            <person name="Fujita M."/>
            <person name="Karouia F."/>
            <person name="Eswara Moorthy P."/>
            <person name="Siefert J."/>
            <person name="Uzman A."/>
            <person name="Buzumbo P."/>
            <person name="Verma A."/>
            <person name="Zwiya H."/>
            <person name="McWilliams B.D."/>
            <person name="Olowu A."/>
            <person name="Clinkenbeard K.D."/>
            <person name="Newcombe D."/>
            <person name="Golebiewski L."/>
            <person name="Petrosino J.F."/>
            <person name="Nicholson W.L."/>
            <person name="Fox G.E."/>
            <person name="Venkateswaran K."/>
            <person name="Highlander S.K."/>
            <person name="Weinstock G.M."/>
        </authorList>
    </citation>
    <scope>NUCLEOTIDE SEQUENCE [LARGE SCALE GENOMIC DNA]</scope>
    <source>
        <strain evidence="3 4">SAFR-032</strain>
    </source>
</reference>
<evidence type="ECO:0000313" key="3">
    <source>
        <dbReference type="EMBL" id="ABV61347.1"/>
    </source>
</evidence>
<reference evidence="3 4" key="3">
    <citation type="journal article" date="2013" name="PLoS ONE">
        <title>Candidate genes that may be responsible for the unusual resistances exhibited by Bacillus pumilus SAFR-032 spores.</title>
        <authorList>
            <person name="Tirumalai M.R."/>
            <person name="Rastogi R."/>
            <person name="Zamani N."/>
            <person name="O'Bryant Williams E."/>
            <person name="Allen S."/>
            <person name="Diouf F."/>
            <person name="Kwende S."/>
            <person name="Weinstock G.M."/>
            <person name="Venkateswaran K.J."/>
            <person name="Fox G.E."/>
        </authorList>
    </citation>
    <scope>NUCLEOTIDE SEQUENCE [LARGE SCALE GENOMIC DNA]</scope>
    <source>
        <strain evidence="3 4">SAFR-032</strain>
    </source>
</reference>
<name>A8FAT0_BACP2</name>
<accession>A8FAT0</accession>
<dbReference type="HOGENOM" id="CLU_019647_0_0_9"/>
<evidence type="ECO:0000259" key="1">
    <source>
        <dbReference type="Pfam" id="PF10592"/>
    </source>
</evidence>
<evidence type="ECO:0008006" key="5">
    <source>
        <dbReference type="Google" id="ProtNLM"/>
    </source>
</evidence>
<dbReference type="InterPro" id="IPR018891">
    <property type="entry name" value="AIPR_C"/>
</dbReference>
<dbReference type="Pfam" id="PF22879">
    <property type="entry name" value="AIPR_N"/>
    <property type="match status" value="1"/>
</dbReference>
<dbReference type="EMBL" id="CP000813">
    <property type="protein sequence ID" value="ABV61347.1"/>
    <property type="molecule type" value="Genomic_DNA"/>
</dbReference>
<dbReference type="Pfam" id="PF10592">
    <property type="entry name" value="AIPR"/>
    <property type="match status" value="1"/>
</dbReference>
<dbReference type="STRING" id="315750.BPUM_0655"/>
<feature type="domain" description="Abortive phage infection protein C-terminal" evidence="1">
    <location>
        <begin position="237"/>
        <end position="552"/>
    </location>
</feature>
<dbReference type="AlphaFoldDB" id="A8FAT0"/>
<sequence>MKLEDFIALFSEEIENQSENTSNSEQFFVEKMGEYLSENGIITDIELSFGQKLGQGLKVNAYSYHEEQETLSIFIAVYDRYKFGKTISKTNVEKTLRKVVKYYSKSISGMKNEMEETAEDYPLAQLIFQKHGKTIKSVEFFLVTNYLYKANERIILPKLRGVKTNYHIWDIERLYQLIDENQGLDNIEINFELKFGKSFELLKVPNNENAHFDCYIGFIPADLLAMSYEMWGERLVERNVRSFLQARGNVNRGIRDTLRKNKELFVAYNNGVSTVADDAVLELVSEDSNLFKVKEFKGWQIVNGGQTTASVFHALKEGIDLSDVFIQLKLTVVQSDIGMYNMTAKISEYANTQNKISMSDLKANHPSLINLEAISRTTWIPSNDGTKSNSKWFFERARGQYLVEVNRQTTLAKKKAFQKENPKNKVLSKTNIAKYYMSWNQCPHIVSKGGETNFDAFISLLDEKGIVVDSVFFKETVAKGILFNTCDKIIKELDLPGYKANIITYTISMLSCIYKKKMDFAEIWEQQSVSLELQNNLRLIATYAWNHITNPPIAGTNVTQWCKRKECWERFVDEHYLKIEKYIRSSSLI</sequence>
<gene>
    <name evidence="3" type="ordered locus">BPUM_0655</name>
</gene>
<dbReference type="eggNOG" id="ENOG502Z7VT">
    <property type="taxonomic scope" value="Bacteria"/>
</dbReference>
<organism evidence="3 4">
    <name type="scientific">Bacillus pumilus (strain SAFR-032)</name>
    <dbReference type="NCBI Taxonomy" id="315750"/>
    <lineage>
        <taxon>Bacteria</taxon>
        <taxon>Bacillati</taxon>
        <taxon>Bacillota</taxon>
        <taxon>Bacilli</taxon>
        <taxon>Bacillales</taxon>
        <taxon>Bacillaceae</taxon>
        <taxon>Bacillus</taxon>
    </lineage>
</organism>
<dbReference type="InterPro" id="IPR055101">
    <property type="entry name" value="AIPR_N"/>
</dbReference>
<dbReference type="Proteomes" id="UP000001355">
    <property type="component" value="Chromosome"/>
</dbReference>
<dbReference type="GeneID" id="5619903"/>